<dbReference type="Proteomes" id="UP000712080">
    <property type="component" value="Unassembled WGS sequence"/>
</dbReference>
<accession>A0A972FIQ3</accession>
<dbReference type="CDD" id="cd11375">
    <property type="entry name" value="Peptidase_M54"/>
    <property type="match status" value="1"/>
</dbReference>
<evidence type="ECO:0000256" key="1">
    <source>
        <dbReference type="ARBA" id="ARBA00001947"/>
    </source>
</evidence>
<dbReference type="GO" id="GO:0046872">
    <property type="term" value="F:metal ion binding"/>
    <property type="evidence" value="ECO:0007669"/>
    <property type="project" value="UniProtKB-KW"/>
</dbReference>
<keyword evidence="3" id="KW-0479">Metal-binding</keyword>
<evidence type="ECO:0000256" key="3">
    <source>
        <dbReference type="ARBA" id="ARBA00022723"/>
    </source>
</evidence>
<dbReference type="PANTHER" id="PTHR15910:SF1">
    <property type="entry name" value="ARCHAEMETZINCIN-2"/>
    <property type="match status" value="1"/>
</dbReference>
<evidence type="ECO:0000313" key="7">
    <source>
        <dbReference type="EMBL" id="NMH26754.1"/>
    </source>
</evidence>
<dbReference type="PROSITE" id="PS51257">
    <property type="entry name" value="PROKAR_LIPOPROTEIN"/>
    <property type="match status" value="1"/>
</dbReference>
<gene>
    <name evidence="7" type="ORF">G6047_01815</name>
</gene>
<dbReference type="GO" id="GO:0008237">
    <property type="term" value="F:metallopeptidase activity"/>
    <property type="evidence" value="ECO:0007669"/>
    <property type="project" value="UniProtKB-KW"/>
</dbReference>
<name>A0A972FIQ3_9FLAO</name>
<evidence type="ECO:0000256" key="2">
    <source>
        <dbReference type="ARBA" id="ARBA00022670"/>
    </source>
</evidence>
<organism evidence="7 8">
    <name type="scientific">Flavobacterium silvaticum</name>
    <dbReference type="NCBI Taxonomy" id="1852020"/>
    <lineage>
        <taxon>Bacteria</taxon>
        <taxon>Pseudomonadati</taxon>
        <taxon>Bacteroidota</taxon>
        <taxon>Flavobacteriia</taxon>
        <taxon>Flavobacteriales</taxon>
        <taxon>Flavobacteriaceae</taxon>
        <taxon>Flavobacterium</taxon>
    </lineage>
</organism>
<keyword evidence="2 7" id="KW-0645">Protease</keyword>
<evidence type="ECO:0000313" key="8">
    <source>
        <dbReference type="Proteomes" id="UP000712080"/>
    </source>
</evidence>
<dbReference type="AlphaFoldDB" id="A0A972FIQ3"/>
<keyword evidence="5" id="KW-0862">Zinc</keyword>
<keyword evidence="6" id="KW-0482">Metalloprotease</keyword>
<dbReference type="RefSeq" id="WP_169525763.1">
    <property type="nucleotide sequence ID" value="NZ_JAAMPU010000096.1"/>
</dbReference>
<dbReference type="Gene3D" id="3.40.390.10">
    <property type="entry name" value="Collagenase (Catalytic Domain)"/>
    <property type="match status" value="1"/>
</dbReference>
<dbReference type="GO" id="GO:0006508">
    <property type="term" value="P:proteolysis"/>
    <property type="evidence" value="ECO:0007669"/>
    <property type="project" value="UniProtKB-KW"/>
</dbReference>
<keyword evidence="4" id="KW-0378">Hydrolase</keyword>
<evidence type="ECO:0000256" key="6">
    <source>
        <dbReference type="ARBA" id="ARBA00023049"/>
    </source>
</evidence>
<dbReference type="PANTHER" id="PTHR15910">
    <property type="entry name" value="ARCHAEMETZINCIN"/>
    <property type="match status" value="1"/>
</dbReference>
<comment type="cofactor">
    <cofactor evidence="1">
        <name>Zn(2+)</name>
        <dbReference type="ChEBI" id="CHEBI:29105"/>
    </cofactor>
</comment>
<keyword evidence="8" id="KW-1185">Reference proteome</keyword>
<reference evidence="7" key="1">
    <citation type="submission" date="2020-02" db="EMBL/GenBank/DDBJ databases">
        <title>Flavobacterium sp. genome.</title>
        <authorList>
            <person name="Jung H.S."/>
            <person name="Baek J.H."/>
            <person name="Jeon C.O."/>
        </authorList>
    </citation>
    <scope>NUCLEOTIDE SEQUENCE</scope>
    <source>
        <strain evidence="7">SE-s28</strain>
    </source>
</reference>
<protein>
    <submittedName>
        <fullName evidence="7">Zn-dependent protease</fullName>
    </submittedName>
</protein>
<dbReference type="Pfam" id="PF07998">
    <property type="entry name" value="Peptidase_M54"/>
    <property type="match status" value="1"/>
</dbReference>
<dbReference type="EMBL" id="JAAMPU010000096">
    <property type="protein sequence ID" value="NMH26754.1"/>
    <property type="molecule type" value="Genomic_DNA"/>
</dbReference>
<dbReference type="InterPro" id="IPR012962">
    <property type="entry name" value="Pept_M54_archaemetzincn"/>
</dbReference>
<dbReference type="InterPro" id="IPR024079">
    <property type="entry name" value="MetalloPept_cat_dom_sf"/>
</dbReference>
<evidence type="ECO:0000256" key="5">
    <source>
        <dbReference type="ARBA" id="ARBA00022833"/>
    </source>
</evidence>
<sequence length="221" mass="25065">MKRLLLILLFAIVSCSGPRTKHIVIQPLGNFDASMAKEVLVQVKAINPNVILRKNMDFPPKSYNQVRGRYRADSIIKYLNARIGEDSVVVGLTHKDISTTKGKFQDWGIMGLGYRPGKACVISDYRLASYNKKEQFHKVVLHELGHTEGLSHCPEKTCLMRDAEGANVIDEEKGFCEDCTAFLKNHGWKFNKTENTRQNPNGNQKYNEKNTTYSIDLSFHS</sequence>
<proteinExistence type="predicted"/>
<comment type="caution">
    <text evidence="7">The sequence shown here is derived from an EMBL/GenBank/DDBJ whole genome shotgun (WGS) entry which is preliminary data.</text>
</comment>
<dbReference type="SUPFAM" id="SSF55486">
    <property type="entry name" value="Metalloproteases ('zincins'), catalytic domain"/>
    <property type="match status" value="1"/>
</dbReference>
<evidence type="ECO:0000256" key="4">
    <source>
        <dbReference type="ARBA" id="ARBA00022801"/>
    </source>
</evidence>